<proteinExistence type="predicted"/>
<organism evidence="1 2">
    <name type="scientific">Tunturiibacter gelidiferens</name>
    <dbReference type="NCBI Taxonomy" id="3069689"/>
    <lineage>
        <taxon>Bacteria</taxon>
        <taxon>Pseudomonadati</taxon>
        <taxon>Acidobacteriota</taxon>
        <taxon>Terriglobia</taxon>
        <taxon>Terriglobales</taxon>
        <taxon>Acidobacteriaceae</taxon>
        <taxon>Tunturiibacter</taxon>
    </lineage>
</organism>
<dbReference type="Proteomes" id="UP000569005">
    <property type="component" value="Unassembled WGS sequence"/>
</dbReference>
<accession>A0ACC5P3X3</accession>
<evidence type="ECO:0000313" key="2">
    <source>
        <dbReference type="Proteomes" id="UP000569005"/>
    </source>
</evidence>
<gene>
    <name evidence="1" type="ORF">HDF13_003876</name>
</gene>
<evidence type="ECO:0000313" key="1">
    <source>
        <dbReference type="EMBL" id="MBB5341543.1"/>
    </source>
</evidence>
<reference evidence="1" key="1">
    <citation type="submission" date="2020-08" db="EMBL/GenBank/DDBJ databases">
        <title>Genomic Encyclopedia of Type Strains, Phase IV (KMG-V): Genome sequencing to study the core and pangenomes of soil and plant-associated prokaryotes.</title>
        <authorList>
            <person name="Whitman W."/>
        </authorList>
    </citation>
    <scope>NUCLEOTIDE SEQUENCE</scope>
    <source>
        <strain evidence="1">M8UP15</strain>
    </source>
</reference>
<keyword evidence="2" id="KW-1185">Reference proteome</keyword>
<dbReference type="EMBL" id="JACHEA010000001">
    <property type="protein sequence ID" value="MBB5341543.1"/>
    <property type="molecule type" value="Genomic_DNA"/>
</dbReference>
<comment type="caution">
    <text evidence="1">The sequence shown here is derived from an EMBL/GenBank/DDBJ whole genome shotgun (WGS) entry which is preliminary data.</text>
</comment>
<protein>
    <submittedName>
        <fullName evidence="1">RmlC-like cupin family protein</fullName>
    </submittedName>
</protein>
<name>A0ACC5P3X3_9BACT</name>
<sequence length="121" mass="13412">MSAIAAMHGIVSSLWAGIFVVEPSAKTGIHHHGEQDTVVYVLEGEACVRWGDLGEHSATVRAGDFLHVPGWLPHQEINSSREHTFQWVVVRSTPEPIVVNLPDDFWTPTNSKPLKRNASEH</sequence>